<keyword evidence="4" id="KW-0812">Transmembrane</keyword>
<feature type="transmembrane region" description="Helical" evidence="4">
    <location>
        <begin position="169"/>
        <end position="192"/>
    </location>
</feature>
<reference evidence="7" key="1">
    <citation type="submission" date="2016-03" db="EMBL/GenBank/DDBJ databases">
        <authorList>
            <person name="Devillers Hugo."/>
        </authorList>
    </citation>
    <scope>NUCLEOTIDE SEQUENCE [LARGE SCALE GENOMIC DNA]</scope>
</reference>
<dbReference type="InterPro" id="IPR050327">
    <property type="entry name" value="Proton-linked_MCT"/>
</dbReference>
<feature type="transmembrane region" description="Helical" evidence="4">
    <location>
        <begin position="77"/>
        <end position="98"/>
    </location>
</feature>
<evidence type="ECO:0000259" key="5">
    <source>
        <dbReference type="PROSITE" id="PS50850"/>
    </source>
</evidence>
<proteinExistence type="inferred from homology"/>
<dbReference type="Pfam" id="PF07690">
    <property type="entry name" value="MFS_1"/>
    <property type="match status" value="1"/>
</dbReference>
<name>A0A1G4K1S0_9SACH</name>
<evidence type="ECO:0000256" key="2">
    <source>
        <dbReference type="ARBA" id="ARBA00006727"/>
    </source>
</evidence>
<feature type="compositionally biased region" description="Polar residues" evidence="3">
    <location>
        <begin position="20"/>
        <end position="42"/>
    </location>
</feature>
<feature type="transmembrane region" description="Helical" evidence="4">
    <location>
        <begin position="294"/>
        <end position="317"/>
    </location>
</feature>
<dbReference type="GO" id="GO:0032218">
    <property type="term" value="P:riboflavin transport"/>
    <property type="evidence" value="ECO:0007669"/>
    <property type="project" value="TreeGrafter"/>
</dbReference>
<dbReference type="PANTHER" id="PTHR11360">
    <property type="entry name" value="MONOCARBOXYLATE TRANSPORTER"/>
    <property type="match status" value="1"/>
</dbReference>
<accession>A0A1G4K1S0</accession>
<evidence type="ECO:0000256" key="4">
    <source>
        <dbReference type="SAM" id="Phobius"/>
    </source>
</evidence>
<feature type="transmembrane region" description="Helical" evidence="4">
    <location>
        <begin position="358"/>
        <end position="380"/>
    </location>
</feature>
<dbReference type="CDD" id="cd17352">
    <property type="entry name" value="MFS_MCT_SLC16"/>
    <property type="match status" value="1"/>
</dbReference>
<feature type="domain" description="Major facilitator superfamily (MFS) profile" evidence="5">
    <location>
        <begin position="76"/>
        <end position="483"/>
    </location>
</feature>
<comment type="similarity">
    <text evidence="2">Belongs to the major facilitator superfamily. Monocarboxylate porter (TC 2.A.1.13) family.</text>
</comment>
<protein>
    <submittedName>
        <fullName evidence="6">LAME_0F19614g1_1</fullName>
    </submittedName>
</protein>
<keyword evidence="4" id="KW-0472">Membrane</keyword>
<keyword evidence="4" id="KW-1133">Transmembrane helix</keyword>
<evidence type="ECO:0000256" key="3">
    <source>
        <dbReference type="SAM" id="MobiDB-lite"/>
    </source>
</evidence>
<dbReference type="OrthoDB" id="6509908at2759"/>
<sequence>MIPLLQLKQPATLAWKATRQKLSNDNGPQTGSSSGSKTRNRPNSAVIEQTVELWPQQSKVSLEDEDETNFPDGGLPAYMALLGSFMGLLPAWGVTNSLGALEGYISKHQLASSSSSGVSWIFSIYLTLFSASCVLTGAYFDRNGGFVPLCVGSVVFVCGLMATANCQTIWQFILSFSVVTGLATGALTTPLIGCIATWFSRKRAMATSLATIGGSLGGIVFPLMLKSLYEEVGFPWAIRIMAFVCLACLSVACVFARVNEKTRPIRGEFRSRSEKIRFYVLGSFNIRYFQDRKYLLTTLAFSLAENSIMATNTFIASYAMTRGNSEGKAFTLITVSNAVQILGRYIPGYISDKYTGRFNTVILVSCFAGILNLTLLLPFGGNQKVLWAYMILYGFASGSVMSLTAVCVAQISRTCDFGKRYSTSYLLSAIMTLPIIPICGAIIGKGTVAEYNKFIVFTSVLILVGSACYLGARYLCVGAKMRKF</sequence>
<feature type="transmembrane region" description="Helical" evidence="4">
    <location>
        <begin position="455"/>
        <end position="476"/>
    </location>
</feature>
<dbReference type="GO" id="GO:0016020">
    <property type="term" value="C:membrane"/>
    <property type="evidence" value="ECO:0007669"/>
    <property type="project" value="UniProtKB-SubCell"/>
</dbReference>
<dbReference type="EMBL" id="LT598477">
    <property type="protein sequence ID" value="SCU97417.1"/>
    <property type="molecule type" value="Genomic_DNA"/>
</dbReference>
<dbReference type="InterPro" id="IPR020846">
    <property type="entry name" value="MFS_dom"/>
</dbReference>
<feature type="transmembrane region" description="Helical" evidence="4">
    <location>
        <begin position="236"/>
        <end position="256"/>
    </location>
</feature>
<evidence type="ECO:0000313" key="6">
    <source>
        <dbReference type="EMBL" id="SCU97417.1"/>
    </source>
</evidence>
<feature type="transmembrane region" description="Helical" evidence="4">
    <location>
        <begin position="146"/>
        <end position="163"/>
    </location>
</feature>
<evidence type="ECO:0000256" key="1">
    <source>
        <dbReference type="ARBA" id="ARBA00004141"/>
    </source>
</evidence>
<dbReference type="PANTHER" id="PTHR11360:SF295">
    <property type="entry name" value="TRANSPORTER MCH4-RELATED"/>
    <property type="match status" value="1"/>
</dbReference>
<gene>
    <name evidence="6" type="ORF">LAME_0F19614G</name>
</gene>
<evidence type="ECO:0000313" key="7">
    <source>
        <dbReference type="Proteomes" id="UP000191144"/>
    </source>
</evidence>
<keyword evidence="7" id="KW-1185">Reference proteome</keyword>
<feature type="transmembrane region" description="Helical" evidence="4">
    <location>
        <begin position="386"/>
        <end position="411"/>
    </location>
</feature>
<dbReference type="InterPro" id="IPR036259">
    <property type="entry name" value="MFS_trans_sf"/>
</dbReference>
<dbReference type="AlphaFoldDB" id="A0A1G4K1S0"/>
<comment type="subcellular location">
    <subcellularLocation>
        <location evidence="1">Membrane</location>
        <topology evidence="1">Multi-pass membrane protein</topology>
    </subcellularLocation>
</comment>
<feature type="region of interest" description="Disordered" evidence="3">
    <location>
        <begin position="19"/>
        <end position="42"/>
    </location>
</feature>
<feature type="transmembrane region" description="Helical" evidence="4">
    <location>
        <begin position="118"/>
        <end position="139"/>
    </location>
</feature>
<feature type="transmembrane region" description="Helical" evidence="4">
    <location>
        <begin position="204"/>
        <end position="224"/>
    </location>
</feature>
<dbReference type="Proteomes" id="UP000191144">
    <property type="component" value="Chromosome F"/>
</dbReference>
<organism evidence="6 7">
    <name type="scientific">Lachancea meyersii CBS 8951</name>
    <dbReference type="NCBI Taxonomy" id="1266667"/>
    <lineage>
        <taxon>Eukaryota</taxon>
        <taxon>Fungi</taxon>
        <taxon>Dikarya</taxon>
        <taxon>Ascomycota</taxon>
        <taxon>Saccharomycotina</taxon>
        <taxon>Saccharomycetes</taxon>
        <taxon>Saccharomycetales</taxon>
        <taxon>Saccharomycetaceae</taxon>
        <taxon>Lachancea</taxon>
    </lineage>
</organism>
<dbReference type="SUPFAM" id="SSF103473">
    <property type="entry name" value="MFS general substrate transporter"/>
    <property type="match status" value="1"/>
</dbReference>
<feature type="transmembrane region" description="Helical" evidence="4">
    <location>
        <begin position="329"/>
        <end position="346"/>
    </location>
</feature>
<dbReference type="GO" id="GO:0022857">
    <property type="term" value="F:transmembrane transporter activity"/>
    <property type="evidence" value="ECO:0007669"/>
    <property type="project" value="InterPro"/>
</dbReference>
<dbReference type="InterPro" id="IPR011701">
    <property type="entry name" value="MFS"/>
</dbReference>
<dbReference type="PROSITE" id="PS50850">
    <property type="entry name" value="MFS"/>
    <property type="match status" value="1"/>
</dbReference>
<feature type="transmembrane region" description="Helical" evidence="4">
    <location>
        <begin position="423"/>
        <end position="443"/>
    </location>
</feature>
<dbReference type="Gene3D" id="1.20.1250.20">
    <property type="entry name" value="MFS general substrate transporter like domains"/>
    <property type="match status" value="1"/>
</dbReference>